<gene>
    <name evidence="6" type="ORF">ADCFC_17000</name>
</gene>
<dbReference type="AlphaFoldDB" id="A0A6F8SMD8"/>
<dbReference type="KEGG" id="ahat:ADCFC_18220"/>
<evidence type="ECO:0008006" key="8">
    <source>
        <dbReference type="Google" id="ProtNLM"/>
    </source>
</evidence>
<dbReference type="SUPFAM" id="SSF102114">
    <property type="entry name" value="Radical SAM enzymes"/>
    <property type="match status" value="1"/>
</dbReference>
<reference evidence="7" key="2">
    <citation type="submission" date="2020-03" db="EMBL/GenBank/DDBJ databases">
        <title>Complete Genome Sequence of Adlercreutzia sp. strain 8CFCBH1 Producing Equol, Isolated from Healthy Japanese Feces.</title>
        <authorList>
            <person name="Ogata Y."/>
            <person name="Sakamoto M."/>
            <person name="Ohkuma M."/>
            <person name="Hattori M."/>
            <person name="Suda W."/>
        </authorList>
    </citation>
    <scope>NUCLEOTIDE SEQUENCE [LARGE SCALE GENOMIC DNA]</scope>
    <source>
        <strain evidence="7">8CFCBH1</strain>
    </source>
</reference>
<keyword evidence="4" id="KW-0408">Iron</keyword>
<evidence type="ECO:0000256" key="4">
    <source>
        <dbReference type="ARBA" id="ARBA00023004"/>
    </source>
</evidence>
<dbReference type="Proteomes" id="UP000501727">
    <property type="component" value="Chromosome"/>
</dbReference>
<evidence type="ECO:0000256" key="3">
    <source>
        <dbReference type="ARBA" id="ARBA00022723"/>
    </source>
</evidence>
<protein>
    <recommendedName>
        <fullName evidence="8">Radical SAM protein</fullName>
    </recommendedName>
</protein>
<dbReference type="PANTHER" id="PTHR43409:SF4">
    <property type="entry name" value="RADICAL SAM SUPERFAMILY PROTEIN"/>
    <property type="match status" value="1"/>
</dbReference>
<keyword evidence="5" id="KW-0411">Iron-sulfur</keyword>
<dbReference type="InterPro" id="IPR058240">
    <property type="entry name" value="rSAM_sf"/>
</dbReference>
<comment type="cofactor">
    <cofactor evidence="1">
        <name>[4Fe-4S] cluster</name>
        <dbReference type="ChEBI" id="CHEBI:49883"/>
    </cofactor>
</comment>
<evidence type="ECO:0000313" key="6">
    <source>
        <dbReference type="EMBL" id="BCA89203.1"/>
    </source>
</evidence>
<keyword evidence="7" id="KW-1185">Reference proteome</keyword>
<evidence type="ECO:0000256" key="5">
    <source>
        <dbReference type="ARBA" id="ARBA00023014"/>
    </source>
</evidence>
<dbReference type="PANTHER" id="PTHR43409">
    <property type="entry name" value="ANAEROBIC MAGNESIUM-PROTOPORPHYRIN IX MONOMETHYL ESTER CYCLASE-RELATED"/>
    <property type="match status" value="1"/>
</dbReference>
<sequence>MRKIASLVRAYFPQCKSIGCFSRVTDVAAKTDEELAELAAAGFDGLTIGIETGDEEALAFMDKGYGAEDIAKQCARLDAAGISYAFFYLVGISGAGRGLAGARATADVCNRTNPWLIGANMLTIYRSSALYREIEAGRWHEATEVEKYEEVKELVAQLDIPVEFAMLGASNPVMLHGRLPEQREGLLATLDAVISDIGEERLRRYRVNLRHL</sequence>
<organism evidence="6 7">
    <name type="scientific">Adlercreutzia hattorii</name>
    <dbReference type="NCBI Taxonomy" id="2707299"/>
    <lineage>
        <taxon>Bacteria</taxon>
        <taxon>Bacillati</taxon>
        <taxon>Actinomycetota</taxon>
        <taxon>Coriobacteriia</taxon>
        <taxon>Eggerthellales</taxon>
        <taxon>Eggerthellaceae</taxon>
        <taxon>Adlercreutzia</taxon>
    </lineage>
</organism>
<keyword evidence="3" id="KW-0479">Metal-binding</keyword>
<evidence type="ECO:0000256" key="1">
    <source>
        <dbReference type="ARBA" id="ARBA00001966"/>
    </source>
</evidence>
<evidence type="ECO:0000313" key="7">
    <source>
        <dbReference type="Proteomes" id="UP000501727"/>
    </source>
</evidence>
<dbReference type="InterPro" id="IPR051198">
    <property type="entry name" value="BchE-like"/>
</dbReference>
<evidence type="ECO:0000256" key="2">
    <source>
        <dbReference type="ARBA" id="ARBA00022691"/>
    </source>
</evidence>
<name>A0A6F8SMD8_9ACTN</name>
<dbReference type="GO" id="GO:0046872">
    <property type="term" value="F:metal ion binding"/>
    <property type="evidence" value="ECO:0007669"/>
    <property type="project" value="UniProtKB-KW"/>
</dbReference>
<proteinExistence type="predicted"/>
<accession>A0A6F8SMD8</accession>
<keyword evidence="2" id="KW-0949">S-adenosyl-L-methionine</keyword>
<dbReference type="EMBL" id="AP022829">
    <property type="protein sequence ID" value="BCA89203.1"/>
    <property type="molecule type" value="Genomic_DNA"/>
</dbReference>
<reference evidence="7" key="1">
    <citation type="journal article" date="2020" name="Microbiol. Resour. Announc.">
        <title>Complete Genome Sequence of Adlercreutzia sp. Strain 8CFCBH1, a Potent Producer of Equol, Isolated from Healthy Japanese Feces.</title>
        <authorList>
            <person name="Ogata Y."/>
            <person name="Sakamoto M."/>
            <person name="Ohkuma M."/>
            <person name="Hattori M."/>
            <person name="Suda W."/>
        </authorList>
    </citation>
    <scope>NUCLEOTIDE SEQUENCE [LARGE SCALE GENOMIC DNA]</scope>
    <source>
        <strain evidence="7">8CFCBH1</strain>
    </source>
</reference>
<dbReference type="RefSeq" id="WP_173113920.1">
    <property type="nucleotide sequence ID" value="NZ_AP022829.1"/>
</dbReference>
<dbReference type="GO" id="GO:0051536">
    <property type="term" value="F:iron-sulfur cluster binding"/>
    <property type="evidence" value="ECO:0007669"/>
    <property type="project" value="UniProtKB-KW"/>
</dbReference>